<dbReference type="Proteomes" id="UP000515292">
    <property type="component" value="Chromosome"/>
</dbReference>
<organism evidence="2 3">
    <name type="scientific">Sandaracinobacteroides saxicola</name>
    <dbReference type="NCBI Taxonomy" id="2759707"/>
    <lineage>
        <taxon>Bacteria</taxon>
        <taxon>Pseudomonadati</taxon>
        <taxon>Pseudomonadota</taxon>
        <taxon>Alphaproteobacteria</taxon>
        <taxon>Sphingomonadales</taxon>
        <taxon>Sphingosinicellaceae</taxon>
        <taxon>Sandaracinobacteroides</taxon>
    </lineage>
</organism>
<sequence length="72" mass="7760">MIATLRVGAKVSWHYGSGTAHGRVVDIFERRVQRTLKGAKVTRNGSAKNPAVLVETEGGDRALKLRSELSVG</sequence>
<evidence type="ECO:0000259" key="1">
    <source>
        <dbReference type="Pfam" id="PF11160"/>
    </source>
</evidence>
<evidence type="ECO:0000313" key="2">
    <source>
        <dbReference type="EMBL" id="QMW23146.1"/>
    </source>
</evidence>
<dbReference type="EMBL" id="CP059851">
    <property type="protein sequence ID" value="QMW23146.1"/>
    <property type="molecule type" value="Genomic_DNA"/>
</dbReference>
<proteinExistence type="predicted"/>
<protein>
    <submittedName>
        <fullName evidence="2">DUF2945 domain-containing protein</fullName>
    </submittedName>
</protein>
<keyword evidence="3" id="KW-1185">Reference proteome</keyword>
<dbReference type="RefSeq" id="WP_182296733.1">
    <property type="nucleotide sequence ID" value="NZ_CP059851.1"/>
</dbReference>
<name>A0A7G5IIF4_9SPHN</name>
<dbReference type="KEGG" id="sand:H3309_01135"/>
<feature type="domain" description="Hypervirulence associated protein TUDOR" evidence="1">
    <location>
        <begin position="8"/>
        <end position="69"/>
    </location>
</feature>
<accession>A0A7G5IIF4</accession>
<dbReference type="Pfam" id="PF11160">
    <property type="entry name" value="Hva1_TUDOR"/>
    <property type="match status" value="1"/>
</dbReference>
<reference evidence="2 3" key="1">
    <citation type="submission" date="2020-07" db="EMBL/GenBank/DDBJ databases">
        <title>Complete genome sequence for Sandaracinobacter sp. M6.</title>
        <authorList>
            <person name="Tang Y."/>
            <person name="Liu Q."/>
            <person name="Guo Z."/>
            <person name="Lei P."/>
            <person name="Huang B."/>
        </authorList>
    </citation>
    <scope>NUCLEOTIDE SEQUENCE [LARGE SCALE GENOMIC DNA]</scope>
    <source>
        <strain evidence="2 3">M6</strain>
    </source>
</reference>
<dbReference type="InterPro" id="IPR021331">
    <property type="entry name" value="Hva1_TUDOR"/>
</dbReference>
<evidence type="ECO:0000313" key="3">
    <source>
        <dbReference type="Proteomes" id="UP000515292"/>
    </source>
</evidence>
<gene>
    <name evidence="2" type="ORF">H3309_01135</name>
</gene>
<dbReference type="AlphaFoldDB" id="A0A7G5IIF4"/>